<feature type="domain" description="Alpha-D-phosphohexomutase alpha/beta/alpha" evidence="13">
    <location>
        <begin position="159"/>
        <end position="256"/>
    </location>
</feature>
<dbReference type="Pfam" id="PF00408">
    <property type="entry name" value="PGM_PMM_IV"/>
    <property type="match status" value="1"/>
</dbReference>
<dbReference type="GO" id="GO:0008966">
    <property type="term" value="F:phosphoglucosamine mutase activity"/>
    <property type="evidence" value="ECO:0007669"/>
    <property type="project" value="UniProtKB-UniRule"/>
</dbReference>
<evidence type="ECO:0000256" key="7">
    <source>
        <dbReference type="ARBA" id="ARBA00068193"/>
    </source>
</evidence>
<evidence type="ECO:0000256" key="4">
    <source>
        <dbReference type="ARBA" id="ARBA00022842"/>
    </source>
</evidence>
<keyword evidence="4 8" id="KW-0460">Magnesium</keyword>
<proteinExistence type="inferred from homology"/>
<dbReference type="PRINTS" id="PR00509">
    <property type="entry name" value="PGMPMM"/>
</dbReference>
<keyword evidence="5 8" id="KW-0413">Isomerase</keyword>
<organism evidence="15 16">
    <name type="scientific">Arsenicitalea aurantiaca</name>
    <dbReference type="NCBI Taxonomy" id="1783274"/>
    <lineage>
        <taxon>Bacteria</taxon>
        <taxon>Pseudomonadati</taxon>
        <taxon>Pseudomonadota</taxon>
        <taxon>Alphaproteobacteria</taxon>
        <taxon>Hyphomicrobiales</taxon>
        <taxon>Devosiaceae</taxon>
        <taxon>Arsenicitalea</taxon>
    </lineage>
</organism>
<dbReference type="EC" id="5.4.2.10" evidence="6 8"/>
<dbReference type="GO" id="GO:0000287">
    <property type="term" value="F:magnesium ion binding"/>
    <property type="evidence" value="ECO:0007669"/>
    <property type="project" value="UniProtKB-UniRule"/>
</dbReference>
<comment type="PTM">
    <text evidence="8">Activated by phosphorylation.</text>
</comment>
<dbReference type="HAMAP" id="MF_01554_B">
    <property type="entry name" value="GlmM_B"/>
    <property type="match status" value="1"/>
</dbReference>
<evidence type="ECO:0000256" key="9">
    <source>
        <dbReference type="RuleBase" id="RU004326"/>
    </source>
</evidence>
<comment type="catalytic activity">
    <reaction evidence="8 10">
        <text>alpha-D-glucosamine 1-phosphate = D-glucosamine 6-phosphate</text>
        <dbReference type="Rhea" id="RHEA:23424"/>
        <dbReference type="ChEBI" id="CHEBI:58516"/>
        <dbReference type="ChEBI" id="CHEBI:58725"/>
        <dbReference type="EC" id="5.4.2.10"/>
    </reaction>
</comment>
<comment type="function">
    <text evidence="8 10">Catalyzes the conversion of glucosamine-6-phosphate to glucosamine-1-phosphate.</text>
</comment>
<keyword evidence="16" id="KW-1185">Reference proteome</keyword>
<dbReference type="GO" id="GO:0006048">
    <property type="term" value="P:UDP-N-acetylglucosamine biosynthetic process"/>
    <property type="evidence" value="ECO:0007669"/>
    <property type="project" value="TreeGrafter"/>
</dbReference>
<evidence type="ECO:0000256" key="10">
    <source>
        <dbReference type="RuleBase" id="RU004327"/>
    </source>
</evidence>
<dbReference type="InterPro" id="IPR036900">
    <property type="entry name" value="A-D-PHexomutase_C_sf"/>
</dbReference>
<dbReference type="Proteomes" id="UP000281547">
    <property type="component" value="Unassembled WGS sequence"/>
</dbReference>
<dbReference type="Pfam" id="PF02878">
    <property type="entry name" value="PGM_PMM_I"/>
    <property type="match status" value="1"/>
</dbReference>
<protein>
    <recommendedName>
        <fullName evidence="7 8">Phosphoglucosamine mutase</fullName>
        <ecNumber evidence="6 8">5.4.2.10</ecNumber>
    </recommendedName>
</protein>
<dbReference type="SUPFAM" id="SSF55957">
    <property type="entry name" value="Phosphoglucomutase, C-terminal domain"/>
    <property type="match status" value="1"/>
</dbReference>
<keyword evidence="2 8" id="KW-0597">Phosphoprotein</keyword>
<evidence type="ECO:0000256" key="6">
    <source>
        <dbReference type="ARBA" id="ARBA00066330"/>
    </source>
</evidence>
<evidence type="ECO:0000256" key="2">
    <source>
        <dbReference type="ARBA" id="ARBA00022553"/>
    </source>
</evidence>
<sequence>MARKYFGTDGIRGLANGEKLTPELALKVGMATGLAFQRGNYRHRVVIGKDTRRSGYMLESALTAGFTAVGMDVFLLGPMPTPAVAMLTRSLRADLGVMISASHNPFDDNGIKLFRPDGYKLSDSVEADIEKLVGTDLSNRLAQGRQIGRAYRDEEARTRYIEYAKRTLPRNADLAGLRVVLDCANGAAYKVAPLALWELGAEVFTIGVEPDGFNINDKVGSTAPDAVAAKVRELRADVGIALDGDADRVIIVDEKGNVVDGDQFMAVIAQSWMKRGQLLGGGIVATVMSNLGLERYLTSMGLNLERTQVGDRYVLEAMRAKGFNVGGEQSGHIILSDFTTTGDGLVAALQLLAVLKEEDRPVSEICRRFEKVPQLLQSVRYKQGKPLDHKLVVQVIAEGRARLGDGGRLVIRESGTEPVIRVMAESDDAALVSSVVSDITKAIRDVA</sequence>
<dbReference type="GO" id="GO:0004615">
    <property type="term" value="F:phosphomannomutase activity"/>
    <property type="evidence" value="ECO:0007669"/>
    <property type="project" value="TreeGrafter"/>
</dbReference>
<dbReference type="CDD" id="cd05802">
    <property type="entry name" value="GlmM"/>
    <property type="match status" value="1"/>
</dbReference>
<feature type="binding site" description="via phosphate group" evidence="8">
    <location>
        <position position="102"/>
    </location>
    <ligand>
        <name>Mg(2+)</name>
        <dbReference type="ChEBI" id="CHEBI:18420"/>
    </ligand>
</feature>
<reference evidence="15 16" key="1">
    <citation type="journal article" date="2016" name="Int. J. Syst. Evol. Microbiol.">
        <title>Arsenicitalea aurantiaca gen. nov., sp. nov., a new member of the family Hyphomicrobiaceae, isolated from high-arsenic sediment.</title>
        <authorList>
            <person name="Mu Y."/>
            <person name="Zhou L."/>
            <person name="Zeng X.C."/>
            <person name="Liu L."/>
            <person name="Pan Y."/>
            <person name="Chen X."/>
            <person name="Wang J."/>
            <person name="Li S."/>
            <person name="Li W.J."/>
            <person name="Wang Y."/>
        </authorList>
    </citation>
    <scope>NUCLEOTIDE SEQUENCE [LARGE SCALE GENOMIC DNA]</scope>
    <source>
        <strain evidence="15 16">42-50</strain>
    </source>
</reference>
<dbReference type="NCBIfam" id="NF008139">
    <property type="entry name" value="PRK10887.1"/>
    <property type="match status" value="1"/>
</dbReference>
<dbReference type="OrthoDB" id="9803322at2"/>
<dbReference type="InterPro" id="IPR050060">
    <property type="entry name" value="Phosphoglucosamine_mutase"/>
</dbReference>
<dbReference type="InterPro" id="IPR016055">
    <property type="entry name" value="A-D-PHexomutase_a/b/a-I/II/III"/>
</dbReference>
<feature type="active site" description="Phosphoserine intermediate" evidence="8">
    <location>
        <position position="102"/>
    </location>
</feature>
<feature type="binding site" evidence="8">
    <location>
        <position position="243"/>
    </location>
    <ligand>
        <name>Mg(2+)</name>
        <dbReference type="ChEBI" id="CHEBI:18420"/>
    </ligand>
</feature>
<dbReference type="Pfam" id="PF02880">
    <property type="entry name" value="PGM_PMM_III"/>
    <property type="match status" value="1"/>
</dbReference>
<dbReference type="FunFam" id="3.40.120.10:FF:000001">
    <property type="entry name" value="Phosphoglucosamine mutase"/>
    <property type="match status" value="1"/>
</dbReference>
<feature type="domain" description="Alpha-D-phosphohexomutase C-terminal" evidence="11">
    <location>
        <begin position="385"/>
        <end position="441"/>
    </location>
</feature>
<dbReference type="PANTHER" id="PTHR42946">
    <property type="entry name" value="PHOSPHOHEXOSE MUTASE"/>
    <property type="match status" value="1"/>
</dbReference>
<dbReference type="EMBL" id="RZNJ01000001">
    <property type="protein sequence ID" value="RUT34665.1"/>
    <property type="molecule type" value="Genomic_DNA"/>
</dbReference>
<dbReference type="GO" id="GO:0009252">
    <property type="term" value="P:peptidoglycan biosynthetic process"/>
    <property type="evidence" value="ECO:0007669"/>
    <property type="project" value="TreeGrafter"/>
</dbReference>
<dbReference type="InterPro" id="IPR016066">
    <property type="entry name" value="A-D-PHexomutase_CS"/>
</dbReference>
<accession>A0A433XKQ4</accession>
<dbReference type="Pfam" id="PF02879">
    <property type="entry name" value="PGM_PMM_II"/>
    <property type="match status" value="1"/>
</dbReference>
<evidence type="ECO:0000256" key="5">
    <source>
        <dbReference type="ARBA" id="ARBA00023235"/>
    </source>
</evidence>
<dbReference type="AlphaFoldDB" id="A0A433XKQ4"/>
<evidence type="ECO:0000259" key="11">
    <source>
        <dbReference type="Pfam" id="PF00408"/>
    </source>
</evidence>
<evidence type="ECO:0000259" key="14">
    <source>
        <dbReference type="Pfam" id="PF02880"/>
    </source>
</evidence>
<feature type="binding site" evidence="8">
    <location>
        <position position="245"/>
    </location>
    <ligand>
        <name>Mg(2+)</name>
        <dbReference type="ChEBI" id="CHEBI:18420"/>
    </ligand>
</feature>
<dbReference type="InterPro" id="IPR006352">
    <property type="entry name" value="GlmM_bact"/>
</dbReference>
<feature type="binding site" evidence="8">
    <location>
        <position position="247"/>
    </location>
    <ligand>
        <name>Mg(2+)</name>
        <dbReference type="ChEBI" id="CHEBI:18420"/>
    </ligand>
</feature>
<dbReference type="GO" id="GO:0005975">
    <property type="term" value="P:carbohydrate metabolic process"/>
    <property type="evidence" value="ECO:0007669"/>
    <property type="project" value="InterPro"/>
</dbReference>
<dbReference type="PROSITE" id="PS00710">
    <property type="entry name" value="PGM_PMM"/>
    <property type="match status" value="1"/>
</dbReference>
<feature type="modified residue" description="Phosphoserine" evidence="8">
    <location>
        <position position="102"/>
    </location>
</feature>
<dbReference type="RefSeq" id="WP_127186784.1">
    <property type="nucleotide sequence ID" value="NZ_RZNJ01000001.1"/>
</dbReference>
<dbReference type="InterPro" id="IPR005844">
    <property type="entry name" value="A-D-PHexomutase_a/b/a-I"/>
</dbReference>
<dbReference type="InterPro" id="IPR005846">
    <property type="entry name" value="A-D-PHexomutase_a/b/a-III"/>
</dbReference>
<evidence type="ECO:0000259" key="12">
    <source>
        <dbReference type="Pfam" id="PF02878"/>
    </source>
</evidence>
<dbReference type="PANTHER" id="PTHR42946:SF1">
    <property type="entry name" value="PHOSPHOGLUCOMUTASE (ALPHA-D-GLUCOSE-1,6-BISPHOSPHATE-DEPENDENT)"/>
    <property type="match status" value="1"/>
</dbReference>
<dbReference type="InterPro" id="IPR005845">
    <property type="entry name" value="A-D-PHexomutase_a/b/a-II"/>
</dbReference>
<dbReference type="InterPro" id="IPR005843">
    <property type="entry name" value="A-D-PHexomutase_C"/>
</dbReference>
<gene>
    <name evidence="8" type="primary">glmM</name>
    <name evidence="15" type="ORF">EMQ25_01505</name>
</gene>
<evidence type="ECO:0000256" key="1">
    <source>
        <dbReference type="ARBA" id="ARBA00010231"/>
    </source>
</evidence>
<dbReference type="Gene3D" id="3.40.120.10">
    <property type="entry name" value="Alpha-D-Glucose-1,6-Bisphosphate, subunit A, domain 3"/>
    <property type="match status" value="3"/>
</dbReference>
<feature type="domain" description="Alpha-D-phosphohexomutase alpha/beta/alpha" evidence="14">
    <location>
        <begin position="260"/>
        <end position="370"/>
    </location>
</feature>
<evidence type="ECO:0000259" key="13">
    <source>
        <dbReference type="Pfam" id="PF02879"/>
    </source>
</evidence>
<name>A0A433XKQ4_9HYPH</name>
<comment type="similarity">
    <text evidence="1 8 9">Belongs to the phosphohexose mutase family.</text>
</comment>
<dbReference type="NCBIfam" id="TIGR01455">
    <property type="entry name" value="glmM"/>
    <property type="match status" value="1"/>
</dbReference>
<evidence type="ECO:0000256" key="3">
    <source>
        <dbReference type="ARBA" id="ARBA00022723"/>
    </source>
</evidence>
<dbReference type="GO" id="GO:0005829">
    <property type="term" value="C:cytosol"/>
    <property type="evidence" value="ECO:0007669"/>
    <property type="project" value="TreeGrafter"/>
</dbReference>
<evidence type="ECO:0000313" key="16">
    <source>
        <dbReference type="Proteomes" id="UP000281547"/>
    </source>
</evidence>
<evidence type="ECO:0000313" key="15">
    <source>
        <dbReference type="EMBL" id="RUT34665.1"/>
    </source>
</evidence>
<comment type="cofactor">
    <cofactor evidence="8">
        <name>Mg(2+)</name>
        <dbReference type="ChEBI" id="CHEBI:18420"/>
    </cofactor>
    <text evidence="8">Binds 1 Mg(2+) ion per subunit.</text>
</comment>
<feature type="domain" description="Alpha-D-phosphohexomutase alpha/beta/alpha" evidence="12">
    <location>
        <begin position="3"/>
        <end position="135"/>
    </location>
</feature>
<dbReference type="FunFam" id="3.40.120.10:FF:000002">
    <property type="entry name" value="Phosphoglucosamine mutase"/>
    <property type="match status" value="1"/>
</dbReference>
<keyword evidence="3 8" id="KW-0479">Metal-binding</keyword>
<dbReference type="InterPro" id="IPR005841">
    <property type="entry name" value="Alpha-D-phosphohexomutase_SF"/>
</dbReference>
<dbReference type="SUPFAM" id="SSF53738">
    <property type="entry name" value="Phosphoglucomutase, first 3 domains"/>
    <property type="match status" value="3"/>
</dbReference>
<dbReference type="Gene3D" id="3.30.310.50">
    <property type="entry name" value="Alpha-D-phosphohexomutase, C-terminal domain"/>
    <property type="match status" value="1"/>
</dbReference>
<comment type="caution">
    <text evidence="15">The sequence shown here is derived from an EMBL/GenBank/DDBJ whole genome shotgun (WGS) entry which is preliminary data.</text>
</comment>
<evidence type="ECO:0000256" key="8">
    <source>
        <dbReference type="HAMAP-Rule" id="MF_01554"/>
    </source>
</evidence>